<dbReference type="Proteomes" id="UP000637267">
    <property type="component" value="Unassembled WGS sequence"/>
</dbReference>
<dbReference type="SUPFAM" id="SSF143414">
    <property type="entry name" value="CcmK-like"/>
    <property type="match status" value="1"/>
</dbReference>
<gene>
    <name evidence="5" type="ORF">GCM10010970_25560</name>
</gene>
<comment type="similarity">
    <text evidence="3">Belongs to the bacterial microcompartments protein family.</text>
</comment>
<reference evidence="6" key="1">
    <citation type="journal article" date="2019" name="Int. J. Syst. Evol. Microbiol.">
        <title>The Global Catalogue of Microorganisms (GCM) 10K type strain sequencing project: providing services to taxonomists for standard genome sequencing and annotation.</title>
        <authorList>
            <consortium name="The Broad Institute Genomics Platform"/>
            <consortium name="The Broad Institute Genome Sequencing Center for Infectious Disease"/>
            <person name="Wu L."/>
            <person name="Ma J."/>
        </authorList>
    </citation>
    <scope>NUCLEOTIDE SEQUENCE [LARGE SCALE GENOMIC DNA]</scope>
    <source>
        <strain evidence="6">CGMCC 1.8859</strain>
    </source>
</reference>
<dbReference type="InterPro" id="IPR032298">
    <property type="entry name" value="EutK_C"/>
</dbReference>
<evidence type="ECO:0000259" key="4">
    <source>
        <dbReference type="PROSITE" id="PS51930"/>
    </source>
</evidence>
<keyword evidence="6" id="KW-1185">Reference proteome</keyword>
<dbReference type="EMBL" id="BMLX01000003">
    <property type="protein sequence ID" value="GGP22504.1"/>
    <property type="molecule type" value="Genomic_DNA"/>
</dbReference>
<dbReference type="PROSITE" id="PS51930">
    <property type="entry name" value="BMC_2"/>
    <property type="match status" value="1"/>
</dbReference>
<comment type="subcellular location">
    <subcellularLocation>
        <location evidence="1">Bacterial microcompartment</location>
    </subcellularLocation>
</comment>
<sequence>MINALGLLEVRGLATALEAADAMLKSANVRLLRQWQTDPGMISLIVEGDLAACRAALDAGTAAAARLGEVVSRQDIGRPDPDTERLIMQLLAPPPATPAPPVAPLAPAVAPAVPAPAPLAQSAAAPAPAAAVPDEAGVLAAIAATPQGMTLTELQARFPDMSIHRRWLEALCRAGHLHRRQGRYVIAHGGPHDAA</sequence>
<evidence type="ECO:0000313" key="6">
    <source>
        <dbReference type="Proteomes" id="UP000637267"/>
    </source>
</evidence>
<evidence type="ECO:0000256" key="1">
    <source>
        <dbReference type="ARBA" id="ARBA00024322"/>
    </source>
</evidence>
<dbReference type="InterPro" id="IPR044872">
    <property type="entry name" value="CcmK/CsoS1_BMC"/>
</dbReference>
<dbReference type="InterPro" id="IPR037233">
    <property type="entry name" value="CcmK-like_sf"/>
</dbReference>
<proteinExistence type="inferred from homology"/>
<dbReference type="Gene3D" id="1.10.10.10">
    <property type="entry name" value="Winged helix-like DNA-binding domain superfamily/Winged helix DNA-binding domain"/>
    <property type="match status" value="1"/>
</dbReference>
<dbReference type="InterPro" id="IPR050575">
    <property type="entry name" value="BMC_shell"/>
</dbReference>
<dbReference type="Pfam" id="PF00936">
    <property type="entry name" value="BMC"/>
    <property type="match status" value="1"/>
</dbReference>
<organism evidence="5 6">
    <name type="scientific">Silvimonas iriomotensis</name>
    <dbReference type="NCBI Taxonomy" id="449662"/>
    <lineage>
        <taxon>Bacteria</taxon>
        <taxon>Pseudomonadati</taxon>
        <taxon>Pseudomonadota</taxon>
        <taxon>Betaproteobacteria</taxon>
        <taxon>Neisseriales</taxon>
        <taxon>Chitinibacteraceae</taxon>
        <taxon>Silvimonas</taxon>
    </lineage>
</organism>
<protein>
    <submittedName>
        <fullName evidence="5">Ethanolamine utilization protein EutK</fullName>
    </submittedName>
</protein>
<dbReference type="SMART" id="SM00877">
    <property type="entry name" value="BMC"/>
    <property type="match status" value="1"/>
</dbReference>
<feature type="domain" description="BMC" evidence="4">
    <location>
        <begin position="4"/>
        <end position="88"/>
    </location>
</feature>
<keyword evidence="2" id="KW-1283">Bacterial microcompartment</keyword>
<dbReference type="InterPro" id="IPR036388">
    <property type="entry name" value="WH-like_DNA-bd_sf"/>
</dbReference>
<comment type="caution">
    <text evidence="5">The sequence shown here is derived from an EMBL/GenBank/DDBJ whole genome shotgun (WGS) entry which is preliminary data.</text>
</comment>
<name>A0ABQ2PAY2_9NEIS</name>
<dbReference type="PANTHER" id="PTHR33941">
    <property type="entry name" value="PROPANEDIOL UTILIZATION PROTEIN PDUA"/>
    <property type="match status" value="1"/>
</dbReference>
<dbReference type="Gene3D" id="3.30.70.1710">
    <property type="match status" value="1"/>
</dbReference>
<dbReference type="InterPro" id="IPR000249">
    <property type="entry name" value="BMC_dom"/>
</dbReference>
<dbReference type="RefSeq" id="WP_188704751.1">
    <property type="nucleotide sequence ID" value="NZ_BMLX01000003.1"/>
</dbReference>
<evidence type="ECO:0000256" key="2">
    <source>
        <dbReference type="ARBA" id="ARBA00024446"/>
    </source>
</evidence>
<dbReference type="CDD" id="cd07045">
    <property type="entry name" value="BMC_CcmK_like"/>
    <property type="match status" value="1"/>
</dbReference>
<dbReference type="Pfam" id="PF16365">
    <property type="entry name" value="EutK_C"/>
    <property type="match status" value="1"/>
</dbReference>
<evidence type="ECO:0000256" key="3">
    <source>
        <dbReference type="PROSITE-ProRule" id="PRU01278"/>
    </source>
</evidence>
<accession>A0ABQ2PAY2</accession>
<dbReference type="PANTHER" id="PTHR33941:SF6">
    <property type="entry name" value="BACTERIAL MICROCOMPARTMENT SHELL PROTEIN EUTK"/>
    <property type="match status" value="1"/>
</dbReference>
<evidence type="ECO:0000313" key="5">
    <source>
        <dbReference type="EMBL" id="GGP22504.1"/>
    </source>
</evidence>